<accession>A0ABM3R5W1</accession>
<dbReference type="RefSeq" id="XP_056691005.1">
    <property type="nucleotide sequence ID" value="XM_056835027.1"/>
</dbReference>
<dbReference type="Proteomes" id="UP000813463">
    <property type="component" value="Chromosome 1"/>
</dbReference>
<dbReference type="GeneID" id="110791771"/>
<evidence type="ECO:0000313" key="2">
    <source>
        <dbReference type="RefSeq" id="XP_056691005.1"/>
    </source>
</evidence>
<dbReference type="PANTHER" id="PTHR33499:SF40">
    <property type="entry name" value="TRANSPOSASE-ASSOCIATED DOMAIN-CONTAINING PROTEIN"/>
    <property type="match status" value="1"/>
</dbReference>
<name>A0ABM3R5W1_SPIOL</name>
<protein>
    <submittedName>
        <fullName evidence="2">Uncharacterized protein</fullName>
    </submittedName>
</protein>
<organism evidence="1 2">
    <name type="scientific">Spinacia oleracea</name>
    <name type="common">Spinach</name>
    <dbReference type="NCBI Taxonomy" id="3562"/>
    <lineage>
        <taxon>Eukaryota</taxon>
        <taxon>Viridiplantae</taxon>
        <taxon>Streptophyta</taxon>
        <taxon>Embryophyta</taxon>
        <taxon>Tracheophyta</taxon>
        <taxon>Spermatophyta</taxon>
        <taxon>Magnoliopsida</taxon>
        <taxon>eudicotyledons</taxon>
        <taxon>Gunneridae</taxon>
        <taxon>Pentapetalae</taxon>
        <taxon>Caryophyllales</taxon>
        <taxon>Chenopodiaceae</taxon>
        <taxon>Chenopodioideae</taxon>
        <taxon>Anserineae</taxon>
        <taxon>Spinacia</taxon>
    </lineage>
</organism>
<dbReference type="PANTHER" id="PTHR33499">
    <property type="entry name" value="OS12G0282400 PROTEIN-RELATED"/>
    <property type="match status" value="1"/>
</dbReference>
<reference evidence="2" key="2">
    <citation type="submission" date="2025-08" db="UniProtKB">
        <authorList>
            <consortium name="RefSeq"/>
        </authorList>
    </citation>
    <scope>IDENTIFICATION</scope>
    <source>
        <tissue evidence="2">Leaf</tissue>
    </source>
</reference>
<keyword evidence="1" id="KW-1185">Reference proteome</keyword>
<sequence length="126" mass="14480">MDEAFQLNESKRFLPEWLPHVSFEKGGKICNAIGEEQYGPGYAVRRRLGQSLTRSAGKKLRVAFYEGRVVGDDGNEFTRYIGKIVRNPNLCPVRVHKWEDLDSDNVNICELFYRKSVGKILKTEVE</sequence>
<evidence type="ECO:0000313" key="1">
    <source>
        <dbReference type="Proteomes" id="UP000813463"/>
    </source>
</evidence>
<gene>
    <name evidence="2" type="primary">LOC110791771</name>
</gene>
<reference evidence="1" key="1">
    <citation type="journal article" date="2021" name="Nat. Commun.">
        <title>Genomic analyses provide insights into spinach domestication and the genetic basis of agronomic traits.</title>
        <authorList>
            <person name="Cai X."/>
            <person name="Sun X."/>
            <person name="Xu C."/>
            <person name="Sun H."/>
            <person name="Wang X."/>
            <person name="Ge C."/>
            <person name="Zhang Z."/>
            <person name="Wang Q."/>
            <person name="Fei Z."/>
            <person name="Jiao C."/>
            <person name="Wang Q."/>
        </authorList>
    </citation>
    <scope>NUCLEOTIDE SEQUENCE [LARGE SCALE GENOMIC DNA]</scope>
    <source>
        <strain evidence="1">cv. Varoflay</strain>
    </source>
</reference>
<proteinExistence type="predicted"/>